<dbReference type="EMBL" id="GBXM01020606">
    <property type="protein sequence ID" value="JAH87971.1"/>
    <property type="molecule type" value="Transcribed_RNA"/>
</dbReference>
<evidence type="ECO:0000313" key="1">
    <source>
        <dbReference type="EMBL" id="JAH87971.1"/>
    </source>
</evidence>
<dbReference type="AlphaFoldDB" id="A0A0E9WCE6"/>
<sequence length="52" mass="5881">MLRNKVMITVLLACHPLTSVRQIFMKSFSVHNASDHSSHFQTSNTERGNHNG</sequence>
<name>A0A0E9WCE6_ANGAN</name>
<organism evidence="1">
    <name type="scientific">Anguilla anguilla</name>
    <name type="common">European freshwater eel</name>
    <name type="synonym">Muraena anguilla</name>
    <dbReference type="NCBI Taxonomy" id="7936"/>
    <lineage>
        <taxon>Eukaryota</taxon>
        <taxon>Metazoa</taxon>
        <taxon>Chordata</taxon>
        <taxon>Craniata</taxon>
        <taxon>Vertebrata</taxon>
        <taxon>Euteleostomi</taxon>
        <taxon>Actinopterygii</taxon>
        <taxon>Neopterygii</taxon>
        <taxon>Teleostei</taxon>
        <taxon>Anguilliformes</taxon>
        <taxon>Anguillidae</taxon>
        <taxon>Anguilla</taxon>
    </lineage>
</organism>
<accession>A0A0E9WCE6</accession>
<reference evidence="1" key="2">
    <citation type="journal article" date="2015" name="Fish Shellfish Immunol.">
        <title>Early steps in the European eel (Anguilla anguilla)-Vibrio vulnificus interaction in the gills: Role of the RtxA13 toxin.</title>
        <authorList>
            <person name="Callol A."/>
            <person name="Pajuelo D."/>
            <person name="Ebbesson L."/>
            <person name="Teles M."/>
            <person name="MacKenzie S."/>
            <person name="Amaro C."/>
        </authorList>
    </citation>
    <scope>NUCLEOTIDE SEQUENCE</scope>
</reference>
<proteinExistence type="predicted"/>
<reference evidence="1" key="1">
    <citation type="submission" date="2014-11" db="EMBL/GenBank/DDBJ databases">
        <authorList>
            <person name="Amaro Gonzalez C."/>
        </authorList>
    </citation>
    <scope>NUCLEOTIDE SEQUENCE</scope>
</reference>
<protein>
    <submittedName>
        <fullName evidence="1">Uncharacterized protein</fullName>
    </submittedName>
</protein>